<feature type="domain" description="Putative mucin/carbohydrate-binding" evidence="1">
    <location>
        <begin position="138"/>
        <end position="251"/>
    </location>
</feature>
<name>A0A4U2ZWY5_BACMY</name>
<evidence type="ECO:0000259" key="1">
    <source>
        <dbReference type="Pfam" id="PF03272"/>
    </source>
</evidence>
<proteinExistence type="predicted"/>
<evidence type="ECO:0000313" key="3">
    <source>
        <dbReference type="Proteomes" id="UP000305524"/>
    </source>
</evidence>
<dbReference type="EMBL" id="SZOD01001127">
    <property type="protein sequence ID" value="TKI79355.1"/>
    <property type="molecule type" value="Genomic_DNA"/>
</dbReference>
<dbReference type="Pfam" id="PF03272">
    <property type="entry name" value="Mucin_bdg"/>
    <property type="match status" value="2"/>
</dbReference>
<protein>
    <submittedName>
        <fullName evidence="2">S-layer protein</fullName>
    </submittedName>
</protein>
<dbReference type="AlphaFoldDB" id="A0A4U2ZWY5"/>
<dbReference type="Proteomes" id="UP000305524">
    <property type="component" value="Unassembled WGS sequence"/>
</dbReference>
<feature type="non-terminal residue" evidence="2">
    <location>
        <position position="1"/>
    </location>
</feature>
<accession>A0A4U2ZWY5</accession>
<evidence type="ECO:0000313" key="2">
    <source>
        <dbReference type="EMBL" id="TKI79355.1"/>
    </source>
</evidence>
<feature type="domain" description="Putative mucin/carbohydrate-binding" evidence="1">
    <location>
        <begin position="1"/>
        <end position="117"/>
    </location>
</feature>
<reference evidence="2 3" key="1">
    <citation type="journal article" date="2019" name="Environ. Microbiol.">
        <title>An active ?-lactamase is a part of an orchestrated cell wall stress resistance network of Bacillus subtilis and related rhizosphere species.</title>
        <authorList>
            <person name="Bucher T."/>
            <person name="Keren-Paz A."/>
            <person name="Hausser J."/>
            <person name="Olender T."/>
            <person name="Cytryn E."/>
            <person name="Kolodkin-Gal I."/>
        </authorList>
    </citation>
    <scope>NUCLEOTIDE SEQUENCE [LARGE SCALE GENOMIC DNA]</scope>
    <source>
        <strain evidence="2 3">I186</strain>
    </source>
</reference>
<dbReference type="InterPro" id="IPR004954">
    <property type="entry name" value="Mucin-bd"/>
</dbReference>
<organism evidence="2 3">
    <name type="scientific">Bacillus mycoides</name>
    <dbReference type="NCBI Taxonomy" id="1405"/>
    <lineage>
        <taxon>Bacteria</taxon>
        <taxon>Bacillati</taxon>
        <taxon>Bacillota</taxon>
        <taxon>Bacilli</taxon>
        <taxon>Bacillales</taxon>
        <taxon>Bacillaceae</taxon>
        <taxon>Bacillus</taxon>
        <taxon>Bacillus cereus group</taxon>
    </lineage>
</organism>
<dbReference type="RefSeq" id="WP_320620239.1">
    <property type="nucleotide sequence ID" value="NZ_SZOD01001127.1"/>
</dbReference>
<comment type="caution">
    <text evidence="2">The sequence shown here is derived from an EMBL/GenBank/DDBJ whole genome shotgun (WGS) entry which is preliminary data.</text>
</comment>
<gene>
    <name evidence="2" type="ORF">FC701_32035</name>
</gene>
<sequence length="255" mass="28467">GYSDREIAKVDYNKTTEEMKIKLEAGVPHSYFNSTYASIKVQNSSGSVVYNKEIVGNGQQTAETQTVPVKVGDYIEFTHIEGDAVNEKTRATLTNIENNKNETIGKTARYQVTKEGLKKVEKMPDSTVLDGNQFTWSLKGICDFEFAKVNLNKSTGEMQINLKTGVPHNYFDSTYASIKVQNSSGQVVFNKDIYGNKQQYAESQKVPVKIGDKIELIHQEGVHRATITNIDNGKQESFGKKAMYEITSLGLNKVE</sequence>